<gene>
    <name evidence="2" type="ORF">C7M84_016628</name>
</gene>
<evidence type="ECO:0008006" key="4">
    <source>
        <dbReference type="Google" id="ProtNLM"/>
    </source>
</evidence>
<dbReference type="OrthoDB" id="6340540at2759"/>
<dbReference type="AlphaFoldDB" id="A0A423SM99"/>
<reference evidence="2 3" key="1">
    <citation type="submission" date="2018-04" db="EMBL/GenBank/DDBJ databases">
        <authorList>
            <person name="Zhang X."/>
            <person name="Yuan J."/>
            <person name="Li F."/>
            <person name="Xiang J."/>
        </authorList>
    </citation>
    <scope>NUCLEOTIDE SEQUENCE [LARGE SCALE GENOMIC DNA]</scope>
    <source>
        <tissue evidence="2">Muscle</tissue>
    </source>
</reference>
<name>A0A423SM99_PENVA</name>
<organism evidence="2 3">
    <name type="scientific">Penaeus vannamei</name>
    <name type="common">Whiteleg shrimp</name>
    <name type="synonym">Litopenaeus vannamei</name>
    <dbReference type="NCBI Taxonomy" id="6689"/>
    <lineage>
        <taxon>Eukaryota</taxon>
        <taxon>Metazoa</taxon>
        <taxon>Ecdysozoa</taxon>
        <taxon>Arthropoda</taxon>
        <taxon>Crustacea</taxon>
        <taxon>Multicrustacea</taxon>
        <taxon>Malacostraca</taxon>
        <taxon>Eumalacostraca</taxon>
        <taxon>Eucarida</taxon>
        <taxon>Decapoda</taxon>
        <taxon>Dendrobranchiata</taxon>
        <taxon>Penaeoidea</taxon>
        <taxon>Penaeidae</taxon>
        <taxon>Penaeus</taxon>
    </lineage>
</organism>
<dbReference type="Gene3D" id="3.30.559.10">
    <property type="entry name" value="Chloramphenicol acetyltransferase-like domain"/>
    <property type="match status" value="1"/>
</dbReference>
<dbReference type="InterPro" id="IPR023213">
    <property type="entry name" value="CAT-like_dom_sf"/>
</dbReference>
<keyword evidence="3" id="KW-1185">Reference proteome</keyword>
<dbReference type="Gene3D" id="3.30.559.30">
    <property type="entry name" value="Nonribosomal peptide synthetase, condensation domain"/>
    <property type="match status" value="1"/>
</dbReference>
<evidence type="ECO:0000313" key="2">
    <source>
        <dbReference type="EMBL" id="ROT65395.1"/>
    </source>
</evidence>
<dbReference type="Proteomes" id="UP000283509">
    <property type="component" value="Unassembled WGS sequence"/>
</dbReference>
<reference evidence="2 3" key="2">
    <citation type="submission" date="2019-01" db="EMBL/GenBank/DDBJ databases">
        <title>The decoding of complex shrimp genome reveals the adaptation for benthos swimmer, frequently molting mechanism and breeding impact on genome.</title>
        <authorList>
            <person name="Sun Y."/>
            <person name="Gao Y."/>
            <person name="Yu Y."/>
        </authorList>
    </citation>
    <scope>NUCLEOTIDE SEQUENCE [LARGE SCALE GENOMIC DNA]</scope>
    <source>
        <tissue evidence="2">Muscle</tissue>
    </source>
</reference>
<protein>
    <recommendedName>
        <fullName evidence="4">Condensation domain-containing protein</fullName>
    </recommendedName>
</protein>
<sequence>MTLFFSTKCLKCPFCLAVPSLRPVIQTMTFGAKSKGRRSTGARPSSSKKDLRLDQVPARNSSTTTVSQNSVGYLLQHEDHHEEHQEWLWPVDSTQQTFIEAHRVGARHTGPFTTLNSAKPLRIEHVTEALLHMQRKVHIYQVCAKERDGNLWWQKRESDCIDFKVLERGMAYEDILNDIWSDGLLVDSSRPTWRARLVPAAEDAPCPMPELKAAYPYQYNFMTVTHHAVGDGVSVAFLCQLFVNLLNAVIDGQAIDDKPFGMFVSNEDIAQQDRAIQEQLRNDQERFETLKAEVLNSNKEPVLFRAFPRPSVDKPSSRQIVNCIDAETHKRITEKSKQAGVSFGTTLQASINTAIVEMVRDAGVDDEYHDISVNVTADLRRGLHQRLGAQIKSGGILQQEVVRQMVMPQMHPRDYYAGSPEVIRDYGFNNVGDLTRVIPGEGKHVQMTDLLQYSQVAKFLYPMLHQLLTFRGSCKYVISYATDCISEETAHMTSAKVLEILQHISK</sequence>
<comment type="caution">
    <text evidence="2">The sequence shown here is derived from an EMBL/GenBank/DDBJ whole genome shotgun (WGS) entry which is preliminary data.</text>
</comment>
<evidence type="ECO:0000313" key="3">
    <source>
        <dbReference type="Proteomes" id="UP000283509"/>
    </source>
</evidence>
<feature type="region of interest" description="Disordered" evidence="1">
    <location>
        <begin position="32"/>
        <end position="65"/>
    </location>
</feature>
<dbReference type="EMBL" id="QCYY01003089">
    <property type="protein sequence ID" value="ROT65395.1"/>
    <property type="molecule type" value="Genomic_DNA"/>
</dbReference>
<accession>A0A423SM99</accession>
<dbReference type="SUPFAM" id="SSF52777">
    <property type="entry name" value="CoA-dependent acyltransferases"/>
    <property type="match status" value="1"/>
</dbReference>
<proteinExistence type="predicted"/>
<evidence type="ECO:0000256" key="1">
    <source>
        <dbReference type="SAM" id="MobiDB-lite"/>
    </source>
</evidence>